<dbReference type="PANTHER" id="PTHR11607:SF3">
    <property type="entry name" value="LYSOSOMAL ALPHA-MANNOSIDASE"/>
    <property type="match status" value="1"/>
</dbReference>
<evidence type="ECO:0000256" key="14">
    <source>
        <dbReference type="ARBA" id="ARBA00023295"/>
    </source>
</evidence>
<dbReference type="Gene3D" id="3.20.110.10">
    <property type="entry name" value="Glycoside hydrolase 38, N terminal domain"/>
    <property type="match status" value="1"/>
</dbReference>
<evidence type="ECO:0000256" key="6">
    <source>
        <dbReference type="ARBA" id="ARBA00022723"/>
    </source>
</evidence>
<evidence type="ECO:0000256" key="19">
    <source>
        <dbReference type="SAM" id="Phobius"/>
    </source>
</evidence>
<evidence type="ECO:0000259" key="20">
    <source>
        <dbReference type="SMART" id="SM00872"/>
    </source>
</evidence>
<protein>
    <recommendedName>
        <fullName evidence="17">Alpha-mannosidase</fullName>
        <ecNumber evidence="17">3.2.1.-</ecNumber>
    </recommendedName>
</protein>
<keyword evidence="22" id="KW-1185">Reference proteome</keyword>
<dbReference type="InterPro" id="IPR027291">
    <property type="entry name" value="Glyco_hydro_38_N_sf"/>
</dbReference>
<keyword evidence="12 19" id="KW-0472">Membrane</keyword>
<dbReference type="EMBL" id="OU896708">
    <property type="protein sequence ID" value="CAG9818669.1"/>
    <property type="molecule type" value="Genomic_DNA"/>
</dbReference>
<comment type="catalytic activity">
    <reaction evidence="16">
        <text>N(4)-{beta-D-GlcNAc-(1-&gt;2)-alpha-D-Man-(1-&gt;3)-[alpha-D-Man-(1-&gt;3)-[alpha-D-Man-(1-&gt;6)]-alpha-D-Man-(1-&gt;6)]-beta-D-Man-(1-&gt;4)-beta-D-GlcNAc-(1-&gt;4)-beta-D-GlcNAc}-L-asparaginyl-[protein] + 2 H2O = 2 alpha-D-mannopyranose + an N(4)-{beta-D-GlcNAc-(1-&gt;2)-alpha-D-Man-(1-&gt;3)-[alpha-D-Man-(1-&gt;6)]-beta-D-Man-(1-&gt;4)-beta-D-GlcNAc-(1-&gt;4)-beta-D-GlcNAc}-L-asparaginyl-[protein]</text>
        <dbReference type="Rhea" id="RHEA:56052"/>
        <dbReference type="Rhea" id="RHEA-COMP:14368"/>
        <dbReference type="Rhea" id="RHEA-COMP:14369"/>
        <dbReference type="ChEBI" id="CHEBI:15377"/>
        <dbReference type="ChEBI" id="CHEBI:28729"/>
        <dbReference type="ChEBI" id="CHEBI:60615"/>
        <dbReference type="ChEBI" id="CHEBI:60625"/>
        <dbReference type="EC" id="3.2.1.114"/>
    </reaction>
</comment>
<feature type="domain" description="Glycoside hydrolase family 38 central" evidence="20">
    <location>
        <begin position="496"/>
        <end position="583"/>
    </location>
</feature>
<dbReference type="Proteomes" id="UP001153737">
    <property type="component" value="Chromosome 2"/>
</dbReference>
<dbReference type="OrthoDB" id="10261055at2759"/>
<keyword evidence="9" id="KW-0735">Signal-anchor</keyword>
<dbReference type="Pfam" id="PF09261">
    <property type="entry name" value="Alpha-mann_mid"/>
    <property type="match status" value="1"/>
</dbReference>
<evidence type="ECO:0000256" key="9">
    <source>
        <dbReference type="ARBA" id="ARBA00022968"/>
    </source>
</evidence>
<evidence type="ECO:0000256" key="17">
    <source>
        <dbReference type="RuleBase" id="RU361199"/>
    </source>
</evidence>
<dbReference type="InterPro" id="IPR011013">
    <property type="entry name" value="Gal_mutarotase_sf_dom"/>
</dbReference>
<dbReference type="GO" id="GO:0030246">
    <property type="term" value="F:carbohydrate binding"/>
    <property type="evidence" value="ECO:0007669"/>
    <property type="project" value="InterPro"/>
</dbReference>
<evidence type="ECO:0000256" key="3">
    <source>
        <dbReference type="ARBA" id="ARBA00009792"/>
    </source>
</evidence>
<dbReference type="Gene3D" id="2.70.98.30">
    <property type="entry name" value="Golgi alpha-mannosidase II, domain 4"/>
    <property type="match status" value="1"/>
</dbReference>
<dbReference type="InterPro" id="IPR015341">
    <property type="entry name" value="Glyco_hydro_38_cen"/>
</dbReference>
<organism evidence="21 22">
    <name type="scientific">Phaedon cochleariae</name>
    <name type="common">Mustard beetle</name>
    <dbReference type="NCBI Taxonomy" id="80249"/>
    <lineage>
        <taxon>Eukaryota</taxon>
        <taxon>Metazoa</taxon>
        <taxon>Ecdysozoa</taxon>
        <taxon>Arthropoda</taxon>
        <taxon>Hexapoda</taxon>
        <taxon>Insecta</taxon>
        <taxon>Pterygota</taxon>
        <taxon>Neoptera</taxon>
        <taxon>Endopterygota</taxon>
        <taxon>Coleoptera</taxon>
        <taxon>Polyphaga</taxon>
        <taxon>Cucujiformia</taxon>
        <taxon>Chrysomeloidea</taxon>
        <taxon>Chrysomelidae</taxon>
        <taxon>Chrysomelinae</taxon>
        <taxon>Chrysomelini</taxon>
        <taxon>Phaedon</taxon>
    </lineage>
</organism>
<evidence type="ECO:0000256" key="18">
    <source>
        <dbReference type="SAM" id="Coils"/>
    </source>
</evidence>
<comment type="pathway">
    <text evidence="2">Protein modification; protein glycosylation.</text>
</comment>
<comment type="function">
    <text evidence="15">Catalyzes the first committed step in the biosynthesis of complex N-glycans. It controls conversion of high mannose to complex N-glycans; the final hydrolytic step in the N-glycan maturation pathway.</text>
</comment>
<evidence type="ECO:0000256" key="1">
    <source>
        <dbReference type="ARBA" id="ARBA00004323"/>
    </source>
</evidence>
<feature type="transmembrane region" description="Helical" evidence="19">
    <location>
        <begin position="7"/>
        <end position="25"/>
    </location>
</feature>
<dbReference type="GO" id="GO:0004572">
    <property type="term" value="F:mannosyl-oligosaccharide 1,3-1,6-alpha-mannosidase activity"/>
    <property type="evidence" value="ECO:0007669"/>
    <property type="project" value="UniProtKB-EC"/>
</dbReference>
<dbReference type="AlphaFoldDB" id="A0A9N9X2R1"/>
<dbReference type="FunFam" id="1.20.1270.50:FF:000001">
    <property type="entry name" value="Alpha-mannosidase"/>
    <property type="match status" value="1"/>
</dbReference>
<dbReference type="SUPFAM" id="SSF88713">
    <property type="entry name" value="Glycoside hydrolase/deacetylase"/>
    <property type="match status" value="1"/>
</dbReference>
<evidence type="ECO:0000256" key="11">
    <source>
        <dbReference type="ARBA" id="ARBA00023034"/>
    </source>
</evidence>
<comment type="subcellular location">
    <subcellularLocation>
        <location evidence="1">Golgi apparatus membrane</location>
        <topology evidence="1">Single-pass type II membrane protein</topology>
    </subcellularLocation>
</comment>
<dbReference type="SUPFAM" id="SSF74650">
    <property type="entry name" value="Galactose mutarotase-like"/>
    <property type="match status" value="1"/>
</dbReference>
<dbReference type="SMART" id="SM00872">
    <property type="entry name" value="Alpha-mann_mid"/>
    <property type="match status" value="1"/>
</dbReference>
<sequence>MKLKRAVAILGSCMIILVIFMIYSAKDLSGFPSRKSSILQDFQDNKLLHFEDKIKQLEVNLNKHQDDVYEIKAAMKNILRPPANVNSQMNRHVPSNLDVPRTNYLAISEVRYNSSCSIQVKVAPRTDVQMLELYKVLNFDNPDGGVWKQGWRIEVDEKDWNRHNKLKVFVVPHSHNDPGWIKTVEEYYATQTKHILDNMLNKLPEDPRRKFIWAEISYFSMWWADLDEDDREKVKRLLKNNQLEIVTGGWVMNDEANSHWMSIMYQLTEGHQWLQKNLNYTPVSHWSIDAFGLSLTQPVLLKNMGLQNMLIQRVHYSVKKHLASQRQLEFRWRQLWDGTGNTDMFTHMMPFYSYDVPHTCGPDPKICCQFDFKRLQNHGFHCPWRVPPQVITDHNVAERAQLLLDQYRKKSKLFKTNVVLAPLGDDFRYDHPTEWDVQYSNYQRLFDYLNSNLQLNVKAQFGTLSDYFAEVRKEKEMADFPVLSGDFFTYADRDDHYWSGYYTSRPFYKRMDRILLSYVRAAESILALTHLNSNKISSWLKDSKNGLETILTNARQSLSLFQHHDGITGTAKDHVVIDYARKMLRAISGCQKVIQLCTHIMLNGVDNELPNKDTSYYNVDDVRHSHDALPEHYQITIGVPEMTTKKVAIYNSLTSARHEVVTFHVSTPFIEVTDFHGKRIICQVSPIFEHASSMSLTKYRLSFVVDIPPLAVVSYKVKALFESEVPRETVYSNVKIFNHYGVIQSPNGFQPEVSASSSEFTLHNEILTASFSSIGLLKSLRVGTTTVPVHLDFARYGVRMKANSERSGAYLFLPDGEAVPIQTENVIVNLIEGPVLSSVFVQLPYVQHSVSIYNSTGADSLGIEIENTVDIEKTNNFELVMRLSTNINSFDEFFTDVNGYQIMRRKCFKKLPLQANYYPMPATAYIEDKNMRLTVTSSSPLGCSSLSAGQIEVMLDRRLSQDDNLGLGQGVFDNHPTRHNFRILLEKKNPSCQAATENHPAGFPTVSAHVASQSLLNPLIRMIKCDDDDDDNTMEGVYTSTKEEVGVDILMPSLRSNIHVKGSSHLGAVIYRQFLDVCFADESVLQRFPLSDGTLNISSLLPLDAKKKVYETALSFTSVRKEINWRENLQLCPMDMRAYIFSENT</sequence>
<evidence type="ECO:0000256" key="13">
    <source>
        <dbReference type="ARBA" id="ARBA00023157"/>
    </source>
</evidence>
<dbReference type="InterPro" id="IPR011330">
    <property type="entry name" value="Glyco_hydro/deAcase_b/a-brl"/>
</dbReference>
<gene>
    <name evidence="21" type="ORF">PHAECO_LOCUS6097</name>
</gene>
<dbReference type="InterPro" id="IPR011682">
    <property type="entry name" value="Glyco_hydro_38_C"/>
</dbReference>
<reference evidence="21" key="1">
    <citation type="submission" date="2022-01" db="EMBL/GenBank/DDBJ databases">
        <authorList>
            <person name="King R."/>
        </authorList>
    </citation>
    <scope>NUCLEOTIDE SEQUENCE</scope>
</reference>
<evidence type="ECO:0000256" key="7">
    <source>
        <dbReference type="ARBA" id="ARBA00022801"/>
    </source>
</evidence>
<dbReference type="GO" id="GO:0006491">
    <property type="term" value="P:N-glycan processing"/>
    <property type="evidence" value="ECO:0007669"/>
    <property type="project" value="TreeGrafter"/>
</dbReference>
<keyword evidence="5 19" id="KW-0812">Transmembrane</keyword>
<evidence type="ECO:0000256" key="12">
    <source>
        <dbReference type="ARBA" id="ARBA00023136"/>
    </source>
</evidence>
<comment type="subunit">
    <text evidence="4">Homodimer; disulfide-linked.</text>
</comment>
<dbReference type="InterPro" id="IPR050843">
    <property type="entry name" value="Glycosyl_Hydrlase_38"/>
</dbReference>
<dbReference type="GO" id="GO:0000139">
    <property type="term" value="C:Golgi membrane"/>
    <property type="evidence" value="ECO:0007669"/>
    <property type="project" value="UniProtKB-SubCell"/>
</dbReference>
<dbReference type="InterPro" id="IPR037094">
    <property type="entry name" value="Glyco_hydro_38_cen_sf"/>
</dbReference>
<dbReference type="Gene3D" id="2.60.40.1360">
    <property type="match status" value="1"/>
</dbReference>
<dbReference type="InterPro" id="IPR013780">
    <property type="entry name" value="Glyco_hydro_b"/>
</dbReference>
<keyword evidence="8 17" id="KW-0862">Zinc</keyword>
<dbReference type="CDD" id="cd10809">
    <property type="entry name" value="GH38N_AMII_GMII_SfManIII_like"/>
    <property type="match status" value="1"/>
</dbReference>
<accession>A0A9N9X2R1</accession>
<keyword evidence="10 19" id="KW-1133">Transmembrane helix</keyword>
<dbReference type="Gene3D" id="2.60.40.1180">
    <property type="entry name" value="Golgi alpha-mannosidase II"/>
    <property type="match status" value="1"/>
</dbReference>
<keyword evidence="14 17" id="KW-0326">Glycosidase</keyword>
<evidence type="ECO:0000256" key="4">
    <source>
        <dbReference type="ARBA" id="ARBA00011748"/>
    </source>
</evidence>
<dbReference type="GO" id="GO:0006013">
    <property type="term" value="P:mannose metabolic process"/>
    <property type="evidence" value="ECO:0007669"/>
    <property type="project" value="InterPro"/>
</dbReference>
<dbReference type="PANTHER" id="PTHR11607">
    <property type="entry name" value="ALPHA-MANNOSIDASE"/>
    <property type="match status" value="1"/>
</dbReference>
<dbReference type="SUPFAM" id="SSF88688">
    <property type="entry name" value="Families 57/38 glycoside transferase middle domain"/>
    <property type="match status" value="1"/>
</dbReference>
<keyword evidence="11" id="KW-0333">Golgi apparatus</keyword>
<keyword evidence="6 17" id="KW-0479">Metal-binding</keyword>
<evidence type="ECO:0000256" key="5">
    <source>
        <dbReference type="ARBA" id="ARBA00022692"/>
    </source>
</evidence>
<reference evidence="21" key="2">
    <citation type="submission" date="2022-10" db="EMBL/GenBank/DDBJ databases">
        <authorList>
            <consortium name="ENA_rothamsted_submissions"/>
            <consortium name="culmorum"/>
            <person name="King R."/>
        </authorList>
    </citation>
    <scope>NUCLEOTIDE SEQUENCE</scope>
</reference>
<keyword evidence="13" id="KW-1015">Disulfide bond</keyword>
<dbReference type="EC" id="3.2.1.-" evidence="17"/>
<dbReference type="InterPro" id="IPR028995">
    <property type="entry name" value="Glyco_hydro_57/38_cen_sf"/>
</dbReference>
<name>A0A9N9X2R1_PHACE</name>
<dbReference type="GO" id="GO:0046872">
    <property type="term" value="F:metal ion binding"/>
    <property type="evidence" value="ECO:0007669"/>
    <property type="project" value="UniProtKB-KW"/>
</dbReference>
<evidence type="ECO:0000313" key="22">
    <source>
        <dbReference type="Proteomes" id="UP001153737"/>
    </source>
</evidence>
<dbReference type="Pfam" id="PF07748">
    <property type="entry name" value="Glyco_hydro_38C"/>
    <property type="match status" value="1"/>
</dbReference>
<evidence type="ECO:0000256" key="15">
    <source>
        <dbReference type="ARBA" id="ARBA00059516"/>
    </source>
</evidence>
<comment type="cofactor">
    <cofactor evidence="17">
        <name>Zn(2+)</name>
        <dbReference type="ChEBI" id="CHEBI:29105"/>
    </cofactor>
    <text evidence="17">Binds 1 zinc ion per subunit.</text>
</comment>
<keyword evidence="18" id="KW-0175">Coiled coil</keyword>
<proteinExistence type="inferred from homology"/>
<keyword evidence="7 17" id="KW-0378">Hydrolase</keyword>
<evidence type="ECO:0000256" key="8">
    <source>
        <dbReference type="ARBA" id="ARBA00022833"/>
    </source>
</evidence>
<evidence type="ECO:0000256" key="2">
    <source>
        <dbReference type="ARBA" id="ARBA00004922"/>
    </source>
</evidence>
<evidence type="ECO:0000256" key="10">
    <source>
        <dbReference type="ARBA" id="ARBA00022989"/>
    </source>
</evidence>
<dbReference type="Gene3D" id="1.20.1270.50">
    <property type="entry name" value="Glycoside hydrolase family 38, central domain"/>
    <property type="match status" value="1"/>
</dbReference>
<dbReference type="InterPro" id="IPR000602">
    <property type="entry name" value="Glyco_hydro_38_N"/>
</dbReference>
<evidence type="ECO:0000256" key="16">
    <source>
        <dbReference type="ARBA" id="ARBA00093232"/>
    </source>
</evidence>
<comment type="similarity">
    <text evidence="3 17">Belongs to the glycosyl hydrolase 38 family.</text>
</comment>
<feature type="coiled-coil region" evidence="18">
    <location>
        <begin position="47"/>
        <end position="74"/>
    </location>
</feature>
<dbReference type="FunFam" id="3.20.110.10:FF:000003">
    <property type="entry name" value="Alpha-mannosidase"/>
    <property type="match status" value="1"/>
</dbReference>
<evidence type="ECO:0000313" key="21">
    <source>
        <dbReference type="EMBL" id="CAG9818669.1"/>
    </source>
</evidence>
<dbReference type="FunFam" id="2.70.98.30:FF:000002">
    <property type="entry name" value="Alpha-mannosidase"/>
    <property type="match status" value="1"/>
</dbReference>
<dbReference type="Pfam" id="PF01074">
    <property type="entry name" value="Glyco_hydro_38N"/>
    <property type="match status" value="1"/>
</dbReference>
<dbReference type="FunFam" id="2.60.40.1180:FF:000019">
    <property type="entry name" value="Alpha-mannosidase 2"/>
    <property type="match status" value="1"/>
</dbReference>